<evidence type="ECO:0000256" key="2">
    <source>
        <dbReference type="SAM" id="Phobius"/>
    </source>
</evidence>
<keyword evidence="2" id="KW-0472">Membrane</keyword>
<feature type="compositionally biased region" description="Basic and acidic residues" evidence="1">
    <location>
        <begin position="550"/>
        <end position="559"/>
    </location>
</feature>
<feature type="signal peptide" evidence="3">
    <location>
        <begin position="1"/>
        <end position="23"/>
    </location>
</feature>
<proteinExistence type="predicted"/>
<dbReference type="AlphaFoldDB" id="A0A8K0RFU0"/>
<feature type="chain" id="PRO_5035424697" evidence="3">
    <location>
        <begin position="24"/>
        <end position="559"/>
    </location>
</feature>
<name>A0A8K0RFU0_9PLEO</name>
<reference evidence="4" key="1">
    <citation type="journal article" date="2021" name="Nat. Commun.">
        <title>Genetic determinants of endophytism in the Arabidopsis root mycobiome.</title>
        <authorList>
            <person name="Mesny F."/>
            <person name="Miyauchi S."/>
            <person name="Thiergart T."/>
            <person name="Pickel B."/>
            <person name="Atanasova L."/>
            <person name="Karlsson M."/>
            <person name="Huettel B."/>
            <person name="Barry K.W."/>
            <person name="Haridas S."/>
            <person name="Chen C."/>
            <person name="Bauer D."/>
            <person name="Andreopoulos W."/>
            <person name="Pangilinan J."/>
            <person name="LaButti K."/>
            <person name="Riley R."/>
            <person name="Lipzen A."/>
            <person name="Clum A."/>
            <person name="Drula E."/>
            <person name="Henrissat B."/>
            <person name="Kohler A."/>
            <person name="Grigoriev I.V."/>
            <person name="Martin F.M."/>
            <person name="Hacquard S."/>
        </authorList>
    </citation>
    <scope>NUCLEOTIDE SEQUENCE</scope>
    <source>
        <strain evidence="4">MPI-SDFR-AT-0120</strain>
    </source>
</reference>
<organism evidence="4 5">
    <name type="scientific">Paraphoma chrysanthemicola</name>
    <dbReference type="NCBI Taxonomy" id="798071"/>
    <lineage>
        <taxon>Eukaryota</taxon>
        <taxon>Fungi</taxon>
        <taxon>Dikarya</taxon>
        <taxon>Ascomycota</taxon>
        <taxon>Pezizomycotina</taxon>
        <taxon>Dothideomycetes</taxon>
        <taxon>Pleosporomycetidae</taxon>
        <taxon>Pleosporales</taxon>
        <taxon>Pleosporineae</taxon>
        <taxon>Phaeosphaeriaceae</taxon>
        <taxon>Paraphoma</taxon>
    </lineage>
</organism>
<feature type="transmembrane region" description="Helical" evidence="2">
    <location>
        <begin position="361"/>
        <end position="382"/>
    </location>
</feature>
<protein>
    <submittedName>
        <fullName evidence="4">Uncharacterized protein</fullName>
    </submittedName>
</protein>
<sequence length="559" mass="58841">MVSSPFLTLLLPVLSTTWSQACASQAVTSARLDLPRVDLGSLNHLGPPANEGQEILEGPHVLQPPAYHTMPPRPANAPQPTTSAWKNLFARQNQLVCTIFTSSGRPWGCTVPDSCCSGGGSTWCCSNIYNCGITGRCAYAYTSTTTVTTTSTVSADVTSTNLVSAPGGTQYSTTFTTTVVYVTRSDLQTATVVSTITITSDQRKRQALTDIPSATNAPAIPTQSPIQLKEKIPEDTQQSGPIETATSPRQRIELFKRQNIKVTATETAYRAVYITQVRTVATTITSSYTVTSLRTSTYTTTSTSAVNARTTVTSTSTVVVNANGQQVNNANTNSNNNNGGSGGGASGGGGSSKGLSTGAKAGIGAATGGGSLIICLILGFCIKRRRKQKKAEVADLINQAVAAATSNNAPGGNPHLAPAGAAGVMTENKQPNSTIQPQPYGLDSRGSYQTVTTPPPPMYRYSHGQPGGYEMDGNNVGQSHSPQPVYAQQQYQAYSPGQQSYAGSPQQPHASPEPQMGYEMAATYSPQVGHVQPVQPMQPMQGVGQQGAHEMYHDPNIRR</sequence>
<feature type="region of interest" description="Disordered" evidence="1">
    <location>
        <begin position="326"/>
        <end position="352"/>
    </location>
</feature>
<feature type="region of interest" description="Disordered" evidence="1">
    <location>
        <begin position="427"/>
        <end position="514"/>
    </location>
</feature>
<feature type="compositionally biased region" description="Low complexity" evidence="1">
    <location>
        <begin position="481"/>
        <end position="502"/>
    </location>
</feature>
<evidence type="ECO:0000313" key="5">
    <source>
        <dbReference type="Proteomes" id="UP000813461"/>
    </source>
</evidence>
<accession>A0A8K0RFU0</accession>
<feature type="region of interest" description="Disordered" evidence="1">
    <location>
        <begin position="539"/>
        <end position="559"/>
    </location>
</feature>
<dbReference type="Proteomes" id="UP000813461">
    <property type="component" value="Unassembled WGS sequence"/>
</dbReference>
<keyword evidence="3" id="KW-0732">Signal</keyword>
<evidence type="ECO:0000313" key="4">
    <source>
        <dbReference type="EMBL" id="KAH7095324.1"/>
    </source>
</evidence>
<keyword evidence="5" id="KW-1185">Reference proteome</keyword>
<gene>
    <name evidence="4" type="ORF">FB567DRAFT_26678</name>
</gene>
<evidence type="ECO:0000256" key="1">
    <source>
        <dbReference type="SAM" id="MobiDB-lite"/>
    </source>
</evidence>
<evidence type="ECO:0000256" key="3">
    <source>
        <dbReference type="SAM" id="SignalP"/>
    </source>
</evidence>
<comment type="caution">
    <text evidence="4">The sequence shown here is derived from an EMBL/GenBank/DDBJ whole genome shotgun (WGS) entry which is preliminary data.</text>
</comment>
<dbReference type="OrthoDB" id="3793603at2759"/>
<keyword evidence="2" id="KW-0812">Transmembrane</keyword>
<dbReference type="EMBL" id="JAGMVJ010000001">
    <property type="protein sequence ID" value="KAH7095324.1"/>
    <property type="molecule type" value="Genomic_DNA"/>
</dbReference>
<feature type="compositionally biased region" description="Low complexity" evidence="1">
    <location>
        <begin position="326"/>
        <end position="338"/>
    </location>
</feature>
<feature type="compositionally biased region" description="Polar residues" evidence="1">
    <location>
        <begin position="427"/>
        <end position="437"/>
    </location>
</feature>
<keyword evidence="2" id="KW-1133">Transmembrane helix</keyword>
<feature type="compositionally biased region" description="Gly residues" evidence="1">
    <location>
        <begin position="339"/>
        <end position="352"/>
    </location>
</feature>